<dbReference type="Pfam" id="PF00535">
    <property type="entry name" value="Glycos_transf_2"/>
    <property type="match status" value="1"/>
</dbReference>
<evidence type="ECO:0000256" key="6">
    <source>
        <dbReference type="ARBA" id="ARBA00037281"/>
    </source>
</evidence>
<evidence type="ECO:0000256" key="3">
    <source>
        <dbReference type="ARBA" id="ARBA00022676"/>
    </source>
</evidence>
<dbReference type="InterPro" id="IPR029044">
    <property type="entry name" value="Nucleotide-diphossugar_trans"/>
</dbReference>
<dbReference type="EMBL" id="QRCM01000001">
    <property type="protein sequence ID" value="TXG91179.1"/>
    <property type="molecule type" value="Genomic_DNA"/>
</dbReference>
<keyword evidence="3" id="KW-0328">Glycosyltransferase</keyword>
<organism evidence="11 12">
    <name type="scientific">Rhodococcus rhodnii</name>
    <dbReference type="NCBI Taxonomy" id="38312"/>
    <lineage>
        <taxon>Bacteria</taxon>
        <taxon>Bacillati</taxon>
        <taxon>Actinomycetota</taxon>
        <taxon>Actinomycetes</taxon>
        <taxon>Mycobacteriales</taxon>
        <taxon>Nocardiaceae</taxon>
        <taxon>Rhodococcus</taxon>
    </lineage>
</organism>
<evidence type="ECO:0000256" key="1">
    <source>
        <dbReference type="ARBA" id="ARBA00004236"/>
    </source>
</evidence>
<feature type="domain" description="Glycosyltransferase 2-like" evidence="10">
    <location>
        <begin position="20"/>
        <end position="148"/>
    </location>
</feature>
<keyword evidence="4 11" id="KW-0808">Transferase</keyword>
<dbReference type="AlphaFoldDB" id="A0A6P2CEL6"/>
<evidence type="ECO:0000313" key="12">
    <source>
        <dbReference type="Proteomes" id="UP000471120"/>
    </source>
</evidence>
<dbReference type="RefSeq" id="WP_010836248.1">
    <property type="nucleotide sequence ID" value="NZ_QRCM01000001.1"/>
</dbReference>
<dbReference type="GO" id="GO:0005886">
    <property type="term" value="C:plasma membrane"/>
    <property type="evidence" value="ECO:0007669"/>
    <property type="project" value="UniProtKB-SubCell"/>
</dbReference>
<keyword evidence="2" id="KW-1003">Cell membrane</keyword>
<evidence type="ECO:0000256" key="5">
    <source>
        <dbReference type="ARBA" id="ARBA00023136"/>
    </source>
</evidence>
<reference evidence="11 12" key="1">
    <citation type="submission" date="2018-07" db="EMBL/GenBank/DDBJ databases">
        <title>Genome sequence of Rhodococcus rhodnii ATCC 35071 from Rhodnius prolixus.</title>
        <authorList>
            <person name="Patel V."/>
            <person name="Vogel K.J."/>
        </authorList>
    </citation>
    <scope>NUCLEOTIDE SEQUENCE [LARGE SCALE GENOMIC DNA]</scope>
    <source>
        <strain evidence="11 12">ATCC 35071</strain>
    </source>
</reference>
<name>A0A6P2CEL6_9NOCA</name>
<comment type="pathway">
    <text evidence="7">Carotenoid biosynthesis; staphyloxanthin biosynthesis; staphyloxanthin from farnesyl diphosphate: step 4/5.</text>
</comment>
<dbReference type="SUPFAM" id="SSF53448">
    <property type="entry name" value="Nucleotide-diphospho-sugar transferases"/>
    <property type="match status" value="1"/>
</dbReference>
<evidence type="ECO:0000313" key="11">
    <source>
        <dbReference type="EMBL" id="TXG91179.1"/>
    </source>
</evidence>
<comment type="subcellular location">
    <subcellularLocation>
        <location evidence="1">Cell membrane</location>
    </subcellularLocation>
</comment>
<sequence length="241" mass="25924">MTVQATTVRATRTEPDRVAVIVPVHNEAELLPRCIASLRRAAAPCPVPVTIVVVLDACDDGSNATVSPARDLLVVETSARNVGAARRAGFAAALSTGCSDTWLATTDADTVVPERWLAAQATHWGRCDALLGTVTVDWHTYGLDVRRRYDARYRAGTRGGRHTHVHGANLGVWADAYRDVGGFRPLRSGEDVDLVRRLRARGARVHSVVDNPVLTSDRVRGRAPAGFAGHLRTISQEVAAP</sequence>
<dbReference type="Proteomes" id="UP000471120">
    <property type="component" value="Unassembled WGS sequence"/>
</dbReference>
<dbReference type="PANTHER" id="PTHR43646:SF2">
    <property type="entry name" value="GLYCOSYLTRANSFERASE 2-LIKE DOMAIN-CONTAINING PROTEIN"/>
    <property type="match status" value="1"/>
</dbReference>
<dbReference type="PANTHER" id="PTHR43646">
    <property type="entry name" value="GLYCOSYLTRANSFERASE"/>
    <property type="match status" value="1"/>
</dbReference>
<gene>
    <name evidence="11" type="ORF">DW322_14320</name>
</gene>
<dbReference type="Gene3D" id="3.90.550.10">
    <property type="entry name" value="Spore Coat Polysaccharide Biosynthesis Protein SpsA, Chain A"/>
    <property type="match status" value="1"/>
</dbReference>
<evidence type="ECO:0000256" key="9">
    <source>
        <dbReference type="ARBA" id="ARBA00040345"/>
    </source>
</evidence>
<keyword evidence="5" id="KW-0472">Membrane</keyword>
<comment type="function">
    <text evidence="6">Catalyzes the glycosylation of 4,4'-diaponeurosporenoate, i.e. the esterification of glucose at the C1'' position with the carboxyl group of 4,4'-diaponeurosporenic acid, to form glycosyl-4,4'-diaponeurosporenoate. This is a step in the biosynthesis of staphyloxanthin, an orange pigment present in most staphylococci strains.</text>
</comment>
<evidence type="ECO:0000256" key="8">
    <source>
        <dbReference type="ARBA" id="ARBA00038120"/>
    </source>
</evidence>
<evidence type="ECO:0000256" key="7">
    <source>
        <dbReference type="ARBA" id="ARBA00037904"/>
    </source>
</evidence>
<dbReference type="GO" id="GO:0016757">
    <property type="term" value="F:glycosyltransferase activity"/>
    <property type="evidence" value="ECO:0007669"/>
    <property type="project" value="UniProtKB-KW"/>
</dbReference>
<comment type="similarity">
    <text evidence="8">Belongs to the glycosyltransferase 2 family. CrtQ subfamily.</text>
</comment>
<dbReference type="InterPro" id="IPR001173">
    <property type="entry name" value="Glyco_trans_2-like"/>
</dbReference>
<evidence type="ECO:0000256" key="4">
    <source>
        <dbReference type="ARBA" id="ARBA00022679"/>
    </source>
</evidence>
<accession>A0A6P2CEL6</accession>
<evidence type="ECO:0000259" key="10">
    <source>
        <dbReference type="Pfam" id="PF00535"/>
    </source>
</evidence>
<evidence type="ECO:0000256" key="2">
    <source>
        <dbReference type="ARBA" id="ARBA00022475"/>
    </source>
</evidence>
<protein>
    <recommendedName>
        <fullName evidence="9">4,4'-diaponeurosporenoate glycosyltransferase</fullName>
    </recommendedName>
</protein>
<comment type="caution">
    <text evidence="11">The sequence shown here is derived from an EMBL/GenBank/DDBJ whole genome shotgun (WGS) entry which is preliminary data.</text>
</comment>
<proteinExistence type="inferred from homology"/>